<reference evidence="6 7" key="1">
    <citation type="submission" date="2024-04" db="EMBL/GenBank/DDBJ databases">
        <title>Novel species of the genus Ideonella isolated from streams.</title>
        <authorList>
            <person name="Lu H."/>
        </authorList>
    </citation>
    <scope>NUCLEOTIDE SEQUENCE [LARGE SCALE GENOMIC DNA]</scope>
    <source>
        <strain evidence="6 7">LYT19W</strain>
    </source>
</reference>
<dbReference type="InterPro" id="IPR018062">
    <property type="entry name" value="HTH_AraC-typ_CS"/>
</dbReference>
<feature type="region of interest" description="Disordered" evidence="4">
    <location>
        <begin position="305"/>
        <end position="339"/>
    </location>
</feature>
<dbReference type="InterPro" id="IPR018060">
    <property type="entry name" value="HTH_AraC"/>
</dbReference>
<evidence type="ECO:0000256" key="3">
    <source>
        <dbReference type="ARBA" id="ARBA00023163"/>
    </source>
</evidence>
<dbReference type="PROSITE" id="PS01124">
    <property type="entry name" value="HTH_ARAC_FAMILY_2"/>
    <property type="match status" value="1"/>
</dbReference>
<dbReference type="SUPFAM" id="SSF52317">
    <property type="entry name" value="Class I glutamine amidotransferase-like"/>
    <property type="match status" value="1"/>
</dbReference>
<dbReference type="InterPro" id="IPR009057">
    <property type="entry name" value="Homeodomain-like_sf"/>
</dbReference>
<feature type="compositionally biased region" description="Basic and acidic residues" evidence="4">
    <location>
        <begin position="321"/>
        <end position="333"/>
    </location>
</feature>
<dbReference type="PANTHER" id="PTHR46796:SF13">
    <property type="entry name" value="HTH-TYPE TRANSCRIPTIONAL ACTIVATOR RHAS"/>
    <property type="match status" value="1"/>
</dbReference>
<name>A0ABU9BZZ3_9BURK</name>
<dbReference type="CDD" id="cd03136">
    <property type="entry name" value="GATase1_AraC_ArgR_like"/>
    <property type="match status" value="1"/>
</dbReference>
<dbReference type="EMBL" id="JBBUTI010000001">
    <property type="protein sequence ID" value="MEK8045162.1"/>
    <property type="molecule type" value="Genomic_DNA"/>
</dbReference>
<keyword evidence="2" id="KW-0238">DNA-binding</keyword>
<dbReference type="SUPFAM" id="SSF46689">
    <property type="entry name" value="Homeodomain-like"/>
    <property type="match status" value="2"/>
</dbReference>
<gene>
    <name evidence="6" type="ORF">AACH00_02230</name>
</gene>
<accession>A0ABU9BZZ3</accession>
<evidence type="ECO:0000259" key="5">
    <source>
        <dbReference type="PROSITE" id="PS01124"/>
    </source>
</evidence>
<dbReference type="SMART" id="SM00342">
    <property type="entry name" value="HTH_ARAC"/>
    <property type="match status" value="1"/>
</dbReference>
<evidence type="ECO:0000256" key="4">
    <source>
        <dbReference type="SAM" id="MobiDB-lite"/>
    </source>
</evidence>
<organism evidence="6 7">
    <name type="scientific">Ideonella margarita</name>
    <dbReference type="NCBI Taxonomy" id="2984191"/>
    <lineage>
        <taxon>Bacteria</taxon>
        <taxon>Pseudomonadati</taxon>
        <taxon>Pseudomonadota</taxon>
        <taxon>Betaproteobacteria</taxon>
        <taxon>Burkholderiales</taxon>
        <taxon>Sphaerotilaceae</taxon>
        <taxon>Ideonella</taxon>
    </lineage>
</organism>
<proteinExistence type="predicted"/>
<dbReference type="PROSITE" id="PS00041">
    <property type="entry name" value="HTH_ARAC_FAMILY_1"/>
    <property type="match status" value="1"/>
</dbReference>
<keyword evidence="3" id="KW-0804">Transcription</keyword>
<dbReference type="Gene3D" id="3.40.50.880">
    <property type="match status" value="1"/>
</dbReference>
<sequence>MHRIGLLLLPGCHLIELAGANDALTAANKVLGERHYDVQWLSLDGQPVRSQSGAALPVHGPLAAARDLHMLLVVAAQLPHSAPAALSLLGQWLPATLAGGAWLGGIGSGAAWLAGLGLLDGQRCAVRWDHVSELAELCPEVVVSGHLYEMDRQHLSCGGGTASLDMLLHWLGLKHGARLSSQAAAALGLERIRDGQERQTGGRQAPLLASGKLAEAVALMEANLAEPLATEDVAQLVGVSRRQLERLFKQHLDELPARWYLQLRLARARRLLQDSSQSILQIGLTCGFASGPHFSRAYRAQFGHTPREERAGRAAAWRAAPAHDGHRPDSHAGDDEESP</sequence>
<evidence type="ECO:0000256" key="2">
    <source>
        <dbReference type="ARBA" id="ARBA00023125"/>
    </source>
</evidence>
<evidence type="ECO:0000256" key="1">
    <source>
        <dbReference type="ARBA" id="ARBA00023015"/>
    </source>
</evidence>
<comment type="caution">
    <text evidence="6">The sequence shown here is derived from an EMBL/GenBank/DDBJ whole genome shotgun (WGS) entry which is preliminary data.</text>
</comment>
<dbReference type="InterPro" id="IPR029062">
    <property type="entry name" value="Class_I_gatase-like"/>
</dbReference>
<keyword evidence="1" id="KW-0805">Transcription regulation</keyword>
<dbReference type="Proteomes" id="UP001379945">
    <property type="component" value="Unassembled WGS sequence"/>
</dbReference>
<dbReference type="PANTHER" id="PTHR46796">
    <property type="entry name" value="HTH-TYPE TRANSCRIPTIONAL ACTIVATOR RHAS-RELATED"/>
    <property type="match status" value="1"/>
</dbReference>
<feature type="domain" description="HTH araC/xylS-type" evidence="5">
    <location>
        <begin position="214"/>
        <end position="312"/>
    </location>
</feature>
<evidence type="ECO:0000313" key="6">
    <source>
        <dbReference type="EMBL" id="MEK8045162.1"/>
    </source>
</evidence>
<protein>
    <submittedName>
        <fullName evidence="6">Helix-turn-helix domain-containing protein</fullName>
    </submittedName>
</protein>
<dbReference type="Pfam" id="PF12833">
    <property type="entry name" value="HTH_18"/>
    <property type="match status" value="1"/>
</dbReference>
<evidence type="ECO:0000313" key="7">
    <source>
        <dbReference type="Proteomes" id="UP001379945"/>
    </source>
</evidence>
<keyword evidence="7" id="KW-1185">Reference proteome</keyword>
<dbReference type="InterPro" id="IPR050204">
    <property type="entry name" value="AraC_XylS_family_regulators"/>
</dbReference>
<dbReference type="Gene3D" id="1.10.10.60">
    <property type="entry name" value="Homeodomain-like"/>
    <property type="match status" value="2"/>
</dbReference>
<dbReference type="RefSeq" id="WP_341397307.1">
    <property type="nucleotide sequence ID" value="NZ_JBBUTI010000001.1"/>
</dbReference>